<keyword evidence="2" id="KW-1185">Reference proteome</keyword>
<proteinExistence type="predicted"/>
<dbReference type="AlphaFoldDB" id="A0A668AAH3"/>
<organism evidence="1 2">
    <name type="scientific">Myripristis murdjan</name>
    <name type="common">pinecone soldierfish</name>
    <dbReference type="NCBI Taxonomy" id="586833"/>
    <lineage>
        <taxon>Eukaryota</taxon>
        <taxon>Metazoa</taxon>
        <taxon>Chordata</taxon>
        <taxon>Craniata</taxon>
        <taxon>Vertebrata</taxon>
        <taxon>Euteleostomi</taxon>
        <taxon>Actinopterygii</taxon>
        <taxon>Neopterygii</taxon>
        <taxon>Teleostei</taxon>
        <taxon>Neoteleostei</taxon>
        <taxon>Acanthomorphata</taxon>
        <taxon>Holocentriformes</taxon>
        <taxon>Holocentridae</taxon>
        <taxon>Myripristis</taxon>
    </lineage>
</organism>
<reference evidence="1" key="3">
    <citation type="submission" date="2025-09" db="UniProtKB">
        <authorList>
            <consortium name="Ensembl"/>
        </authorList>
    </citation>
    <scope>IDENTIFICATION</scope>
</reference>
<dbReference type="InParanoid" id="A0A668AAH3"/>
<reference evidence="1" key="1">
    <citation type="submission" date="2019-06" db="EMBL/GenBank/DDBJ databases">
        <authorList>
            <consortium name="Wellcome Sanger Institute Data Sharing"/>
        </authorList>
    </citation>
    <scope>NUCLEOTIDE SEQUENCE [LARGE SCALE GENOMIC DNA]</scope>
</reference>
<sequence>MVGKQAADGQRRHEVCALFPLLFVKFKNRMLRHRYSRVW</sequence>
<protein>
    <submittedName>
        <fullName evidence="1">Uncharacterized protein</fullName>
    </submittedName>
</protein>
<accession>A0A668AAH3</accession>
<name>A0A668AAH3_9TELE</name>
<evidence type="ECO:0000313" key="1">
    <source>
        <dbReference type="Ensembl" id="ENSMMDP00005041971.1"/>
    </source>
</evidence>
<dbReference type="Ensembl" id="ENSMMDT00005042821.1">
    <property type="protein sequence ID" value="ENSMMDP00005041971.1"/>
    <property type="gene ID" value="ENSMMDG00005019342.1"/>
</dbReference>
<dbReference type="Proteomes" id="UP000472263">
    <property type="component" value="Chromosome 12"/>
</dbReference>
<reference evidence="1" key="2">
    <citation type="submission" date="2025-08" db="UniProtKB">
        <authorList>
            <consortium name="Ensembl"/>
        </authorList>
    </citation>
    <scope>IDENTIFICATION</scope>
</reference>
<evidence type="ECO:0000313" key="2">
    <source>
        <dbReference type="Proteomes" id="UP000472263"/>
    </source>
</evidence>